<dbReference type="EMBL" id="MT024868">
    <property type="protein sequence ID" value="QIN94339.1"/>
    <property type="molecule type" value="Genomic_DNA"/>
</dbReference>
<accession>A0A6G8R2B3</accession>
<gene>
    <name evidence="1" type="primary">10</name>
    <name evidence="1" type="ORF">SEA_ABBA_10</name>
</gene>
<keyword evidence="2" id="KW-1185">Reference proteome</keyword>
<evidence type="ECO:0000313" key="1">
    <source>
        <dbReference type="EMBL" id="QIN94339.1"/>
    </source>
</evidence>
<dbReference type="GeneID" id="55816731"/>
<organism evidence="1 2">
    <name type="scientific">Arthrobacter phage Abba</name>
    <dbReference type="NCBI Taxonomy" id="2713256"/>
    <lineage>
        <taxon>Viruses</taxon>
        <taxon>Duplodnaviria</taxon>
        <taxon>Heunggongvirae</taxon>
        <taxon>Uroviricota</taxon>
        <taxon>Caudoviricetes</taxon>
        <taxon>Berryhillviridae</taxon>
        <taxon>Ayohtrevirus</taxon>
        <taxon>Ayohtrevirus abba</taxon>
    </lineage>
</organism>
<protein>
    <submittedName>
        <fullName evidence="1">Uncharacterized protein</fullName>
    </submittedName>
</protein>
<dbReference type="Proteomes" id="UP000500909">
    <property type="component" value="Segment"/>
</dbReference>
<dbReference type="RefSeq" id="YP_009887276.1">
    <property type="nucleotide sequence ID" value="NC_049498.1"/>
</dbReference>
<reference evidence="1 2" key="1">
    <citation type="submission" date="2020-02" db="EMBL/GenBank/DDBJ databases">
        <authorList>
            <person name="Bojorquez D.A."/>
            <person name="Alcantara J.K.D.L."/>
            <person name="Arambulo J.M.L."/>
            <person name="Budzinski C.A."/>
            <person name="Campbell G.A."/>
            <person name="Dosanjh M.K."/>
            <person name="Gallardo M.A."/>
            <person name="Huang C."/>
            <person name="Nguyen N."/>
            <person name="Yee O.M."/>
            <person name="Ngo R.T."/>
            <person name="Kapinos A."/>
            <person name="Freise A.C."/>
            <person name="Reddi K."/>
            <person name="Moberg-Parker J."/>
            <person name="Garlena R.A."/>
            <person name="Russell D.A."/>
            <person name="Pope W.H."/>
            <person name="Jacobs-Sera D."/>
            <person name="Hatfull G.F."/>
        </authorList>
    </citation>
    <scope>NUCLEOTIDE SEQUENCE [LARGE SCALE GENOMIC DNA]</scope>
</reference>
<name>A0A6G8R2B3_9CAUD</name>
<dbReference type="KEGG" id="vg:55816731"/>
<sequence>MADTSPATWGVTVDEVSALAPHVGIIDNPAPADVPVDDVFGGEASRKVTKQAVEAWIQDISGRVSLTLRRRSKLTDAALISALNASAHNIIVNGAASYLVAAAHPNEAAINSQTNYNAVLWQRYVDGLAELRVELDAWLTEDGFAPGAPTGRGFISAPAPLFPDGMRW</sequence>
<proteinExistence type="predicted"/>
<evidence type="ECO:0000313" key="2">
    <source>
        <dbReference type="Proteomes" id="UP000500909"/>
    </source>
</evidence>